<sequence length="615" mass="68612">MTDPVGLASSVLALGGFLITLLEFANEIKDSSEDLRRYHTVLETIRRTTDLMAYFAGQSESIKNLETIVNGRKENLVRFCARSIRLLISDVEKLTSTLTHYYGNKSQKSKATKEILRRIREVFKGARSSSTFVLNRNHINDLIQAAKHIESSLHYALSTILLARNEFKTDETQILINNMNDSITSHFNQFEAWCEAFQQSNPSVIYVKAKHERQSPAKRSSQPLIVKTRTGKNKQCITREYSGGSTPTSCSLLEQQDTSLIHISSQSCGSVGSTEWEDCSETLAVIRNDGAFHPSQYIAQFPISIQGPHSEVEEGQDHTSSSEVQYQISNGNTTDDAVFSQSEYFPVTTDDEGSTYSSAIYDSEELDIDPNVEAFIDGAVTIANCVSGDNNCLEFCVRTMIIHDSESPVLILKEPCRSSTCRHISLYAQGGLRAEHPTPCYLQVLLRENQVSEAPESSSSHDHCLKVFTTSHRDKTQKGNTTLILGQIGRFKQYAVPTSFSADVFTEKEDESEESDHSETSSNASTILDEDRQEETSEVPPQDPTVTEELPFSSLPCLFCREDALRPRLSAGGVQALLFLQNNSFGYTCERCNERTWVSAMRYGLTGVGASWAFW</sequence>
<dbReference type="RefSeq" id="XP_025573950.1">
    <property type="nucleotide sequence ID" value="XM_025713480.1"/>
</dbReference>
<gene>
    <name evidence="2" type="ORF">BO80DRAFT_120087</name>
</gene>
<organism evidence="2 3">
    <name type="scientific">Aspergillus ibericus CBS 121593</name>
    <dbReference type="NCBI Taxonomy" id="1448316"/>
    <lineage>
        <taxon>Eukaryota</taxon>
        <taxon>Fungi</taxon>
        <taxon>Dikarya</taxon>
        <taxon>Ascomycota</taxon>
        <taxon>Pezizomycotina</taxon>
        <taxon>Eurotiomycetes</taxon>
        <taxon>Eurotiomycetidae</taxon>
        <taxon>Eurotiales</taxon>
        <taxon>Aspergillaceae</taxon>
        <taxon>Aspergillus</taxon>
        <taxon>Aspergillus subgen. Circumdati</taxon>
    </lineage>
</organism>
<name>A0A395GW24_9EURO</name>
<keyword evidence="3" id="KW-1185">Reference proteome</keyword>
<feature type="region of interest" description="Disordered" evidence="1">
    <location>
        <begin position="505"/>
        <end position="549"/>
    </location>
</feature>
<evidence type="ECO:0000313" key="2">
    <source>
        <dbReference type="EMBL" id="RAK99622.1"/>
    </source>
</evidence>
<dbReference type="GeneID" id="37218345"/>
<evidence type="ECO:0000256" key="1">
    <source>
        <dbReference type="SAM" id="MobiDB-lite"/>
    </source>
</evidence>
<proteinExistence type="predicted"/>
<reference evidence="2 3" key="1">
    <citation type="submission" date="2018-02" db="EMBL/GenBank/DDBJ databases">
        <title>The genomes of Aspergillus section Nigri reveals drivers in fungal speciation.</title>
        <authorList>
            <consortium name="DOE Joint Genome Institute"/>
            <person name="Vesth T.C."/>
            <person name="Nybo J."/>
            <person name="Theobald S."/>
            <person name="Brandl J."/>
            <person name="Frisvad J.C."/>
            <person name="Nielsen K.F."/>
            <person name="Lyhne E.K."/>
            <person name="Kogle M.E."/>
            <person name="Kuo A."/>
            <person name="Riley R."/>
            <person name="Clum A."/>
            <person name="Nolan M."/>
            <person name="Lipzen A."/>
            <person name="Salamov A."/>
            <person name="Henrissat B."/>
            <person name="Wiebenga A."/>
            <person name="De vries R.P."/>
            <person name="Grigoriev I.V."/>
            <person name="Mortensen U.H."/>
            <person name="Andersen M.R."/>
            <person name="Baker S.E."/>
        </authorList>
    </citation>
    <scope>NUCLEOTIDE SEQUENCE [LARGE SCALE GENOMIC DNA]</scope>
    <source>
        <strain evidence="2 3">CBS 121593</strain>
    </source>
</reference>
<evidence type="ECO:0008006" key="4">
    <source>
        <dbReference type="Google" id="ProtNLM"/>
    </source>
</evidence>
<dbReference type="EMBL" id="KZ824445">
    <property type="protein sequence ID" value="RAK99622.1"/>
    <property type="molecule type" value="Genomic_DNA"/>
</dbReference>
<dbReference type="Proteomes" id="UP000249402">
    <property type="component" value="Unassembled WGS sequence"/>
</dbReference>
<accession>A0A395GW24</accession>
<dbReference type="VEuPathDB" id="FungiDB:BO80DRAFT_120087"/>
<dbReference type="AlphaFoldDB" id="A0A395GW24"/>
<dbReference type="OrthoDB" id="5429698at2759"/>
<protein>
    <recommendedName>
        <fullName evidence="4">Fungal N-terminal domain-containing protein</fullName>
    </recommendedName>
</protein>
<evidence type="ECO:0000313" key="3">
    <source>
        <dbReference type="Proteomes" id="UP000249402"/>
    </source>
</evidence>